<dbReference type="SMART" id="SM01034">
    <property type="entry name" value="BLUF"/>
    <property type="match status" value="1"/>
</dbReference>
<comment type="caution">
    <text evidence="2">The sequence shown here is derived from an EMBL/GenBank/DDBJ whole genome shotgun (WGS) entry which is preliminary data.</text>
</comment>
<evidence type="ECO:0000259" key="1">
    <source>
        <dbReference type="PROSITE" id="PS50925"/>
    </source>
</evidence>
<proteinExistence type="predicted"/>
<dbReference type="Pfam" id="PF04940">
    <property type="entry name" value="BLUF"/>
    <property type="match status" value="1"/>
</dbReference>
<dbReference type="Gene3D" id="3.30.70.100">
    <property type="match status" value="1"/>
</dbReference>
<dbReference type="SUPFAM" id="SSF54975">
    <property type="entry name" value="Acylphosphatase/BLUF domain-like"/>
    <property type="match status" value="1"/>
</dbReference>
<dbReference type="InterPro" id="IPR036046">
    <property type="entry name" value="Acylphosphatase-like_dom_sf"/>
</dbReference>
<organism evidence="2 3">
    <name type="scientific">Aquimarina rubra</name>
    <dbReference type="NCBI Taxonomy" id="1920033"/>
    <lineage>
        <taxon>Bacteria</taxon>
        <taxon>Pseudomonadati</taxon>
        <taxon>Bacteroidota</taxon>
        <taxon>Flavobacteriia</taxon>
        <taxon>Flavobacteriales</taxon>
        <taxon>Flavobacteriaceae</taxon>
        <taxon>Aquimarina</taxon>
    </lineage>
</organism>
<dbReference type="Proteomes" id="UP001597319">
    <property type="component" value="Unassembled WGS sequence"/>
</dbReference>
<dbReference type="EMBL" id="JBHULE010000019">
    <property type="protein sequence ID" value="MFD2564440.1"/>
    <property type="molecule type" value="Genomic_DNA"/>
</dbReference>
<name>A0ABW5LI26_9FLAO</name>
<sequence>MWRTISYVSTADPSLTNAEVNELFKFVKKNNNSKNITGILMYSDGNFFQVLEGEKDQIQSLFEKILLDSRHYDVIKIFDRAIPNCSFSQYHSSFIVLGEKYNHKELQHFLREEKSHNPDNYKNISYLANKFMKLS</sequence>
<evidence type="ECO:0000313" key="2">
    <source>
        <dbReference type="EMBL" id="MFD2564440.1"/>
    </source>
</evidence>
<evidence type="ECO:0000313" key="3">
    <source>
        <dbReference type="Proteomes" id="UP001597319"/>
    </source>
</evidence>
<protein>
    <submittedName>
        <fullName evidence="2">BLUF domain-containing protein</fullName>
    </submittedName>
</protein>
<reference evidence="3" key="1">
    <citation type="journal article" date="2019" name="Int. J. Syst. Evol. Microbiol.">
        <title>The Global Catalogue of Microorganisms (GCM) 10K type strain sequencing project: providing services to taxonomists for standard genome sequencing and annotation.</title>
        <authorList>
            <consortium name="The Broad Institute Genomics Platform"/>
            <consortium name="The Broad Institute Genome Sequencing Center for Infectious Disease"/>
            <person name="Wu L."/>
            <person name="Ma J."/>
        </authorList>
    </citation>
    <scope>NUCLEOTIDE SEQUENCE [LARGE SCALE GENOMIC DNA]</scope>
    <source>
        <strain evidence="3">KCTC 52274</strain>
    </source>
</reference>
<dbReference type="InterPro" id="IPR007024">
    <property type="entry name" value="BLUF_domain"/>
</dbReference>
<dbReference type="RefSeq" id="WP_378294272.1">
    <property type="nucleotide sequence ID" value="NZ_JBHULE010000019.1"/>
</dbReference>
<dbReference type="PROSITE" id="PS50925">
    <property type="entry name" value="BLUF"/>
    <property type="match status" value="1"/>
</dbReference>
<gene>
    <name evidence="2" type="ORF">ACFSR1_17290</name>
</gene>
<keyword evidence="3" id="KW-1185">Reference proteome</keyword>
<feature type="domain" description="BLUF" evidence="1">
    <location>
        <begin position="2"/>
        <end position="93"/>
    </location>
</feature>
<accession>A0ABW5LI26</accession>